<dbReference type="GO" id="GO:0030288">
    <property type="term" value="C:outer membrane-bounded periplasmic space"/>
    <property type="evidence" value="ECO:0007669"/>
    <property type="project" value="UniProtKB-ARBA"/>
</dbReference>
<accession>A0A8T9SUF2</accession>
<evidence type="ECO:0000259" key="5">
    <source>
        <dbReference type="Pfam" id="PF00496"/>
    </source>
</evidence>
<evidence type="ECO:0000256" key="1">
    <source>
        <dbReference type="ARBA" id="ARBA00005695"/>
    </source>
</evidence>
<protein>
    <submittedName>
        <fullName evidence="6">ABC transporter substrate-binding protein</fullName>
    </submittedName>
</protein>
<dbReference type="GO" id="GO:0043190">
    <property type="term" value="C:ATP-binding cassette (ABC) transporter complex"/>
    <property type="evidence" value="ECO:0007669"/>
    <property type="project" value="InterPro"/>
</dbReference>
<name>A0A8T9SUF2_9BACT</name>
<dbReference type="Proteomes" id="UP000829925">
    <property type="component" value="Chromosome"/>
</dbReference>
<dbReference type="GO" id="GO:1904680">
    <property type="term" value="F:peptide transmembrane transporter activity"/>
    <property type="evidence" value="ECO:0007669"/>
    <property type="project" value="TreeGrafter"/>
</dbReference>
<dbReference type="Gene3D" id="3.10.105.10">
    <property type="entry name" value="Dipeptide-binding Protein, Domain 3"/>
    <property type="match status" value="1"/>
</dbReference>
<keyword evidence="3 4" id="KW-0732">Signal</keyword>
<dbReference type="Pfam" id="PF00496">
    <property type="entry name" value="SBP_bac_5"/>
    <property type="match status" value="1"/>
</dbReference>
<evidence type="ECO:0000256" key="2">
    <source>
        <dbReference type="ARBA" id="ARBA00022448"/>
    </source>
</evidence>
<gene>
    <name evidence="6" type="ORF">MUN82_21530</name>
</gene>
<dbReference type="Gene3D" id="3.40.190.10">
    <property type="entry name" value="Periplasmic binding protein-like II"/>
    <property type="match status" value="1"/>
</dbReference>
<comment type="similarity">
    <text evidence="1">Belongs to the bacterial solute-binding protein 5 family.</text>
</comment>
<dbReference type="SUPFAM" id="SSF53850">
    <property type="entry name" value="Periplasmic binding protein-like II"/>
    <property type="match status" value="1"/>
</dbReference>
<dbReference type="PANTHER" id="PTHR30290">
    <property type="entry name" value="PERIPLASMIC BINDING COMPONENT OF ABC TRANSPORTER"/>
    <property type="match status" value="1"/>
</dbReference>
<dbReference type="GO" id="GO:0015833">
    <property type="term" value="P:peptide transport"/>
    <property type="evidence" value="ECO:0007669"/>
    <property type="project" value="TreeGrafter"/>
</dbReference>
<dbReference type="InterPro" id="IPR000914">
    <property type="entry name" value="SBP_5_dom"/>
</dbReference>
<feature type="signal peptide" evidence="4">
    <location>
        <begin position="1"/>
        <end position="23"/>
    </location>
</feature>
<dbReference type="EMBL" id="CP095053">
    <property type="protein sequence ID" value="UOR05495.1"/>
    <property type="molecule type" value="Genomic_DNA"/>
</dbReference>
<sequence>MRQFLHGLLLFITLGLGACSSPAPNPDTIRVRWAADLETLDPLLYLNSVNTTQTINLLYFSLLGNRQESVPLLAEALPSVRYTDSLTFITYRIHPAATWDNGRPVLARDVAFTLAVMNCPGLPNEASQAQFDFIEKIKYDSTDQRRFTFVCRGRSPEFYSASGDFPILPEYALDSTGSLAALPLRTLRMPEAAKLPVVTRFVQRYMAAQLDRHPGNLPGCGPYRLHQWQSGRYLSLQRKPTWWGDKVQPSPTQLQAYPKKVVFDIIPDENTAVLALRRRQLDIYPRLPAKDYIRLKESPAAKWLSFYSTGSYEAFTVGFNTRRPILHDRLTRRALSRLFDVPALIASTQQGLAYRSVGIIAPQAKPYYNSSLPFVPHSLPEATSLLQQAGWRQSATGWHRAVAGAAAQHLQLTISYRAGDPAYEAAALQFRSAAAKLNIPVTLRPAERSIFFAQLRNGESDVFLRSLSGNPTAFNFAPLFHSQYTSAGNYSGFGTPASDKLIEKLAAAESQQQKIRLVKEFQQMMQEESPEVVLYFLRYQTAANTKLTGLELSPLKPGYNVSTVRLRKGS</sequence>
<dbReference type="RefSeq" id="WP_245093724.1">
    <property type="nucleotide sequence ID" value="NZ_CP095053.1"/>
</dbReference>
<dbReference type="InterPro" id="IPR039424">
    <property type="entry name" value="SBP_5"/>
</dbReference>
<organism evidence="6 7">
    <name type="scientific">Hymenobacter aerilatus</name>
    <dbReference type="NCBI Taxonomy" id="2932251"/>
    <lineage>
        <taxon>Bacteria</taxon>
        <taxon>Pseudomonadati</taxon>
        <taxon>Bacteroidota</taxon>
        <taxon>Cytophagia</taxon>
        <taxon>Cytophagales</taxon>
        <taxon>Hymenobacteraceae</taxon>
        <taxon>Hymenobacter</taxon>
    </lineage>
</organism>
<evidence type="ECO:0000313" key="7">
    <source>
        <dbReference type="Proteomes" id="UP000829925"/>
    </source>
</evidence>
<dbReference type="KEGG" id="haei:MUN82_21530"/>
<proteinExistence type="inferred from homology"/>
<dbReference type="PIRSF" id="PIRSF002741">
    <property type="entry name" value="MppA"/>
    <property type="match status" value="1"/>
</dbReference>
<dbReference type="CDD" id="cd00995">
    <property type="entry name" value="PBP2_NikA_DppA_OppA_like"/>
    <property type="match status" value="1"/>
</dbReference>
<reference evidence="6 7" key="1">
    <citation type="submission" date="2022-04" db="EMBL/GenBank/DDBJ databases">
        <title>Hymenobacter sp. isolated from the air.</title>
        <authorList>
            <person name="Won M."/>
            <person name="Lee C.-M."/>
            <person name="Woen H.-Y."/>
            <person name="Kwon S.-W."/>
        </authorList>
    </citation>
    <scope>NUCLEOTIDE SEQUENCE [LARGE SCALE GENOMIC DNA]</scope>
    <source>
        <strain evidence="7">5413 J-13</strain>
    </source>
</reference>
<evidence type="ECO:0000256" key="4">
    <source>
        <dbReference type="SAM" id="SignalP"/>
    </source>
</evidence>
<dbReference type="AlphaFoldDB" id="A0A8T9SUF2"/>
<keyword evidence="2" id="KW-0813">Transport</keyword>
<evidence type="ECO:0000313" key="6">
    <source>
        <dbReference type="EMBL" id="UOR05495.1"/>
    </source>
</evidence>
<feature type="chain" id="PRO_5035758805" evidence="4">
    <location>
        <begin position="24"/>
        <end position="570"/>
    </location>
</feature>
<evidence type="ECO:0000256" key="3">
    <source>
        <dbReference type="ARBA" id="ARBA00022729"/>
    </source>
</evidence>
<feature type="domain" description="Solute-binding protein family 5" evidence="5">
    <location>
        <begin position="70"/>
        <end position="477"/>
    </location>
</feature>
<dbReference type="InterPro" id="IPR030678">
    <property type="entry name" value="Peptide/Ni-bd"/>
</dbReference>
<dbReference type="PANTHER" id="PTHR30290:SF9">
    <property type="entry name" value="OLIGOPEPTIDE-BINDING PROTEIN APPA"/>
    <property type="match status" value="1"/>
</dbReference>
<dbReference type="PROSITE" id="PS51257">
    <property type="entry name" value="PROKAR_LIPOPROTEIN"/>
    <property type="match status" value="1"/>
</dbReference>
<keyword evidence="7" id="KW-1185">Reference proteome</keyword>